<sequence length="363" mass="39490">MSLKRTASLLCATLLLFTATGCQKQEGTVKDPVVSIDFQRPAALLLELDNSKPVKLTAKCPGSVSLSPEDFQWVSTNPDVLAVAMDDTFVNLVKGVATPKEPGLAEVYCQSADGKVQSQPQLFKVVQSKQEVAADEDSCTVTALQFADTEARWFSSDTAGRSASVTLQYEAAFREDYPYIQLESSHPEVAAASLPQKPVPLLSGTGYRLSVELQILQDGETEITARTPGGEVVSIPLKIVVGNSYNPASIAKSDLNAYLLSHVHYPSKGEYVVKGARPSYIRKDHLVLRYRYVGQGSSVTFTDFAVGEDGRVLADGYISTFNESGQAARCVFSLEVQYSEDWKDYDILKEEYSDPDLVTGVGD</sequence>
<dbReference type="AlphaFoldDB" id="A0AAW5KBV9"/>
<evidence type="ECO:0000313" key="3">
    <source>
        <dbReference type="Proteomes" id="UP001205063"/>
    </source>
</evidence>
<evidence type="ECO:0008006" key="4">
    <source>
        <dbReference type="Google" id="ProtNLM"/>
    </source>
</evidence>
<dbReference type="RefSeq" id="WP_256135564.1">
    <property type="nucleotide sequence ID" value="NZ_JANGAB010000002.1"/>
</dbReference>
<reference evidence="2" key="1">
    <citation type="submission" date="2022-06" db="EMBL/GenBank/DDBJ databases">
        <title>Isolation of gut microbiota from human fecal samples.</title>
        <authorList>
            <person name="Pamer E.G."/>
            <person name="Barat B."/>
            <person name="Waligurski E."/>
            <person name="Medina S."/>
            <person name="Paddock L."/>
            <person name="Mostad J."/>
        </authorList>
    </citation>
    <scope>NUCLEOTIDE SEQUENCE</scope>
    <source>
        <strain evidence="2">DFI.7.96</strain>
    </source>
</reference>
<organism evidence="2 3">
    <name type="scientific">Bittarella massiliensis</name>
    <name type="common">ex Durand et al. 2017</name>
    <dbReference type="NCBI Taxonomy" id="1720313"/>
    <lineage>
        <taxon>Bacteria</taxon>
        <taxon>Bacillati</taxon>
        <taxon>Bacillota</taxon>
        <taxon>Clostridia</taxon>
        <taxon>Eubacteriales</taxon>
        <taxon>Oscillospiraceae</taxon>
        <taxon>Bittarella (ex Durand et al. 2017)</taxon>
    </lineage>
</organism>
<feature type="chain" id="PRO_5044026005" description="Ig-like domain-containing protein" evidence="1">
    <location>
        <begin position="25"/>
        <end position="363"/>
    </location>
</feature>
<protein>
    <recommendedName>
        <fullName evidence="4">Ig-like domain-containing protein</fullName>
    </recommendedName>
</protein>
<comment type="caution">
    <text evidence="2">The sequence shown here is derived from an EMBL/GenBank/DDBJ whole genome shotgun (WGS) entry which is preliminary data.</text>
</comment>
<feature type="signal peptide" evidence="1">
    <location>
        <begin position="1"/>
        <end position="24"/>
    </location>
</feature>
<evidence type="ECO:0000256" key="1">
    <source>
        <dbReference type="SAM" id="SignalP"/>
    </source>
</evidence>
<keyword evidence="1" id="KW-0732">Signal</keyword>
<evidence type="ECO:0000313" key="2">
    <source>
        <dbReference type="EMBL" id="MCQ4948796.1"/>
    </source>
</evidence>
<proteinExistence type="predicted"/>
<dbReference type="PROSITE" id="PS51257">
    <property type="entry name" value="PROKAR_LIPOPROTEIN"/>
    <property type="match status" value="1"/>
</dbReference>
<dbReference type="Proteomes" id="UP001205063">
    <property type="component" value="Unassembled WGS sequence"/>
</dbReference>
<dbReference type="EMBL" id="JANGAB010000002">
    <property type="protein sequence ID" value="MCQ4948796.1"/>
    <property type="molecule type" value="Genomic_DNA"/>
</dbReference>
<accession>A0AAW5KBV9</accession>
<name>A0AAW5KBV9_9FIRM</name>
<gene>
    <name evidence="2" type="ORF">NE646_03800</name>
</gene>